<dbReference type="GO" id="GO:0020037">
    <property type="term" value="F:heme binding"/>
    <property type="evidence" value="ECO:0007669"/>
    <property type="project" value="InterPro"/>
</dbReference>
<protein>
    <submittedName>
        <fullName evidence="6">Uncharacterized protein</fullName>
    </submittedName>
</protein>
<evidence type="ECO:0000256" key="2">
    <source>
        <dbReference type="ARBA" id="ARBA00022723"/>
    </source>
</evidence>
<keyword evidence="5" id="KW-0472">Membrane</keyword>
<evidence type="ECO:0000256" key="4">
    <source>
        <dbReference type="PIRSR" id="PIRSR600898-1"/>
    </source>
</evidence>
<dbReference type="Proteomes" id="UP000007110">
    <property type="component" value="Unassembled WGS sequence"/>
</dbReference>
<dbReference type="OrthoDB" id="10262710at2759"/>
<keyword evidence="7" id="KW-1185">Reference proteome</keyword>
<dbReference type="GO" id="GO:0019441">
    <property type="term" value="P:L-tryptophan catabolic process to kynurenine"/>
    <property type="evidence" value="ECO:0000318"/>
    <property type="project" value="GO_Central"/>
</dbReference>
<dbReference type="KEGG" id="spu:577419"/>
<comment type="similarity">
    <text evidence="1">Belongs to the indoleamine 2,3-dioxygenase family.</text>
</comment>
<dbReference type="SUPFAM" id="SSF140959">
    <property type="entry name" value="Indolic compounds 2,3-dioxygenase-like"/>
    <property type="match status" value="1"/>
</dbReference>
<dbReference type="InterPro" id="IPR000898">
    <property type="entry name" value="Indolamine_dOase"/>
</dbReference>
<keyword evidence="2 4" id="KW-0479">Metal-binding</keyword>
<reference evidence="7" key="1">
    <citation type="submission" date="2015-02" db="EMBL/GenBank/DDBJ databases">
        <title>Genome sequencing for Strongylocentrotus purpuratus.</title>
        <authorList>
            <person name="Murali S."/>
            <person name="Liu Y."/>
            <person name="Vee V."/>
            <person name="English A."/>
            <person name="Wang M."/>
            <person name="Skinner E."/>
            <person name="Han Y."/>
            <person name="Muzny D.M."/>
            <person name="Worley K.C."/>
            <person name="Gibbs R.A."/>
        </authorList>
    </citation>
    <scope>NUCLEOTIDE SEQUENCE</scope>
</reference>
<organism evidence="6 7">
    <name type="scientific">Strongylocentrotus purpuratus</name>
    <name type="common">Purple sea urchin</name>
    <dbReference type="NCBI Taxonomy" id="7668"/>
    <lineage>
        <taxon>Eukaryota</taxon>
        <taxon>Metazoa</taxon>
        <taxon>Echinodermata</taxon>
        <taxon>Eleutherozoa</taxon>
        <taxon>Echinozoa</taxon>
        <taxon>Echinoidea</taxon>
        <taxon>Euechinoidea</taxon>
        <taxon>Echinacea</taxon>
        <taxon>Camarodonta</taxon>
        <taxon>Echinidea</taxon>
        <taxon>Strongylocentrotidae</taxon>
        <taxon>Strongylocentrotus</taxon>
    </lineage>
</organism>
<sequence length="234" mass="25809">MSEGCRPHVFFNVFRPYIAGWDSKPFKKKNLKGLIYEGVSKEPFNFTGLSAAQSSTLPCLDAAFGVVHKEKEDKSRRFFQDYMPKPHRDLIAAITSGPSIKDYIHSSDSPESLETYNDCLQAMKSFRDSHLQIVTRFIINMAHQKTGPGSSSKGATGTGGTDLMTFLKGLRDSTLRAMLRTTRGGDGEDASEHLVPTATPPGWVRGDVKRALQITLVFVAAAAGTMLVMRKFSR</sequence>
<reference evidence="6" key="2">
    <citation type="submission" date="2021-01" db="UniProtKB">
        <authorList>
            <consortium name="EnsemblMetazoa"/>
        </authorList>
    </citation>
    <scope>IDENTIFICATION</scope>
</reference>
<feature type="binding site" description="proximal binding residue" evidence="4">
    <location>
        <position position="130"/>
    </location>
    <ligand>
        <name>heme b</name>
        <dbReference type="ChEBI" id="CHEBI:60344"/>
    </ligand>
    <ligandPart>
        <name>Fe</name>
        <dbReference type="ChEBI" id="CHEBI:18248"/>
    </ligandPart>
</feature>
<dbReference type="GO" id="GO:0034354">
    <property type="term" value="P:'de novo' NAD+ biosynthetic process from L-tryptophan"/>
    <property type="evidence" value="ECO:0000318"/>
    <property type="project" value="GO_Central"/>
</dbReference>
<dbReference type="InterPro" id="IPR037217">
    <property type="entry name" value="Trp/Indoleamine_2_3_dOase-like"/>
</dbReference>
<dbReference type="PANTHER" id="PTHR28657">
    <property type="entry name" value="INDOLEAMINE 2,3-DIOXYGENASE"/>
    <property type="match status" value="1"/>
</dbReference>
<keyword evidence="4" id="KW-0349">Heme</keyword>
<dbReference type="RefSeq" id="XP_030836821.1">
    <property type="nucleotide sequence ID" value="XM_030980961.1"/>
</dbReference>
<evidence type="ECO:0000256" key="1">
    <source>
        <dbReference type="ARBA" id="ARBA00007119"/>
    </source>
</evidence>
<dbReference type="Pfam" id="PF01231">
    <property type="entry name" value="IDO"/>
    <property type="match status" value="1"/>
</dbReference>
<dbReference type="GO" id="GO:0004833">
    <property type="term" value="F:L-tryptophan 2,3-dioxygenase activity"/>
    <property type="evidence" value="ECO:0000318"/>
    <property type="project" value="GO_Central"/>
</dbReference>
<evidence type="ECO:0000256" key="3">
    <source>
        <dbReference type="ARBA" id="ARBA00023004"/>
    </source>
</evidence>
<dbReference type="GO" id="GO:0046872">
    <property type="term" value="F:metal ion binding"/>
    <property type="evidence" value="ECO:0007669"/>
    <property type="project" value="UniProtKB-KW"/>
</dbReference>
<dbReference type="EnsemblMetazoa" id="XM_030980961">
    <property type="protein sequence ID" value="XP_030836821"/>
    <property type="gene ID" value="LOC577419"/>
</dbReference>
<dbReference type="Gene3D" id="1.20.58.480">
    <property type="match status" value="1"/>
</dbReference>
<evidence type="ECO:0000313" key="7">
    <source>
        <dbReference type="Proteomes" id="UP000007110"/>
    </source>
</evidence>
<proteinExistence type="inferred from homology"/>
<keyword evidence="3 4" id="KW-0408">Iron</keyword>
<name>A0A7M7NI71_STRPU</name>
<keyword evidence="5" id="KW-0812">Transmembrane</keyword>
<dbReference type="InParanoid" id="A0A7M7NI71"/>
<dbReference type="GeneID" id="577419"/>
<dbReference type="PANTHER" id="PTHR28657:SF5">
    <property type="entry name" value="INDOLEAMINE 2,3-DIOXYGENASE"/>
    <property type="match status" value="1"/>
</dbReference>
<dbReference type="OMA" id="YHLTIVE"/>
<evidence type="ECO:0000256" key="5">
    <source>
        <dbReference type="SAM" id="Phobius"/>
    </source>
</evidence>
<dbReference type="AlphaFoldDB" id="A0A7M7NI71"/>
<dbReference type="GO" id="GO:0033754">
    <property type="term" value="F:indoleamine 2,3-dioxygenase activity"/>
    <property type="evidence" value="ECO:0000318"/>
    <property type="project" value="GO_Central"/>
</dbReference>
<evidence type="ECO:0000313" key="6">
    <source>
        <dbReference type="EnsemblMetazoa" id="XP_030836821"/>
    </source>
</evidence>
<dbReference type="GO" id="GO:0005737">
    <property type="term" value="C:cytoplasm"/>
    <property type="evidence" value="ECO:0000318"/>
    <property type="project" value="GO_Central"/>
</dbReference>
<keyword evidence="5" id="KW-1133">Transmembrane helix</keyword>
<feature type="transmembrane region" description="Helical" evidence="5">
    <location>
        <begin position="211"/>
        <end position="229"/>
    </location>
</feature>
<accession>A0A7M7NI71</accession>